<evidence type="ECO:0000313" key="3">
    <source>
        <dbReference type="Proteomes" id="UP000299102"/>
    </source>
</evidence>
<evidence type="ECO:0000313" key="2">
    <source>
        <dbReference type="EMBL" id="GBP24161.1"/>
    </source>
</evidence>
<sequence>MAAAFSGSVSNAASKPPAGAARARGGRVSRHRRARAWELGEPVRYRERAVSGSVLDSRLCRLVRFLKCTDGENVMLRFGHCSNNIMDE</sequence>
<comment type="caution">
    <text evidence="2">The sequence shown here is derived from an EMBL/GenBank/DDBJ whole genome shotgun (WGS) entry which is preliminary data.</text>
</comment>
<dbReference type="Proteomes" id="UP000299102">
    <property type="component" value="Unassembled WGS sequence"/>
</dbReference>
<dbReference type="EMBL" id="BGZK01000158">
    <property type="protein sequence ID" value="GBP24161.1"/>
    <property type="molecule type" value="Genomic_DNA"/>
</dbReference>
<reference evidence="2 3" key="1">
    <citation type="journal article" date="2019" name="Commun. Biol.">
        <title>The bagworm genome reveals a unique fibroin gene that provides high tensile strength.</title>
        <authorList>
            <person name="Kono N."/>
            <person name="Nakamura H."/>
            <person name="Ohtoshi R."/>
            <person name="Tomita M."/>
            <person name="Numata K."/>
            <person name="Arakawa K."/>
        </authorList>
    </citation>
    <scope>NUCLEOTIDE SEQUENCE [LARGE SCALE GENOMIC DNA]</scope>
</reference>
<feature type="compositionally biased region" description="Low complexity" evidence="1">
    <location>
        <begin position="12"/>
        <end position="23"/>
    </location>
</feature>
<accession>A0A4C1UCJ2</accession>
<dbReference type="AlphaFoldDB" id="A0A4C1UCJ2"/>
<protein>
    <submittedName>
        <fullName evidence="2">Uncharacterized protein</fullName>
    </submittedName>
</protein>
<name>A0A4C1UCJ2_EUMVA</name>
<gene>
    <name evidence="2" type="ORF">EVAR_10385_1</name>
</gene>
<evidence type="ECO:0000256" key="1">
    <source>
        <dbReference type="SAM" id="MobiDB-lite"/>
    </source>
</evidence>
<keyword evidence="3" id="KW-1185">Reference proteome</keyword>
<organism evidence="2 3">
    <name type="scientific">Eumeta variegata</name>
    <name type="common">Bagworm moth</name>
    <name type="synonym">Eumeta japonica</name>
    <dbReference type="NCBI Taxonomy" id="151549"/>
    <lineage>
        <taxon>Eukaryota</taxon>
        <taxon>Metazoa</taxon>
        <taxon>Ecdysozoa</taxon>
        <taxon>Arthropoda</taxon>
        <taxon>Hexapoda</taxon>
        <taxon>Insecta</taxon>
        <taxon>Pterygota</taxon>
        <taxon>Neoptera</taxon>
        <taxon>Endopterygota</taxon>
        <taxon>Lepidoptera</taxon>
        <taxon>Glossata</taxon>
        <taxon>Ditrysia</taxon>
        <taxon>Tineoidea</taxon>
        <taxon>Psychidae</taxon>
        <taxon>Oiketicinae</taxon>
        <taxon>Eumeta</taxon>
    </lineage>
</organism>
<proteinExistence type="predicted"/>
<feature type="region of interest" description="Disordered" evidence="1">
    <location>
        <begin position="1"/>
        <end position="31"/>
    </location>
</feature>